<keyword evidence="4" id="KW-0677">Repeat</keyword>
<feature type="disulfide bond" evidence="7">
    <location>
        <begin position="241"/>
        <end position="251"/>
    </location>
</feature>
<keyword evidence="3 8" id="KW-0732">Signal</keyword>
<keyword evidence="6" id="KW-0325">Glycoprotein</keyword>
<feature type="chain" id="PRO_5029865355" evidence="8">
    <location>
        <begin position="27"/>
        <end position="2495"/>
    </location>
</feature>
<evidence type="ECO:0000256" key="6">
    <source>
        <dbReference type="ARBA" id="ARBA00023180"/>
    </source>
</evidence>
<protein>
    <submittedName>
        <fullName evidence="11">Uncharacterized protein</fullName>
    </submittedName>
</protein>
<dbReference type="OrthoDB" id="10016448at2759"/>
<feature type="disulfide bond" evidence="7">
    <location>
        <begin position="197"/>
        <end position="261"/>
    </location>
</feature>
<dbReference type="GO" id="GO:0008201">
    <property type="term" value="F:heparin binding"/>
    <property type="evidence" value="ECO:0000318"/>
    <property type="project" value="GO_Central"/>
</dbReference>
<evidence type="ECO:0000256" key="2">
    <source>
        <dbReference type="ARBA" id="ARBA00022525"/>
    </source>
</evidence>
<dbReference type="SMART" id="SM00710">
    <property type="entry name" value="PbH1"/>
    <property type="match status" value="9"/>
</dbReference>
<dbReference type="InterPro" id="IPR005492">
    <property type="entry name" value="EPTP"/>
</dbReference>
<evidence type="ECO:0000313" key="11">
    <source>
        <dbReference type="EnsemblMetazoa" id="XP_030844955"/>
    </source>
</evidence>
<dbReference type="SMART" id="SM00202">
    <property type="entry name" value="SR"/>
    <property type="match status" value="1"/>
</dbReference>
<dbReference type="InterPro" id="IPR001190">
    <property type="entry name" value="SRCR"/>
</dbReference>
<evidence type="ECO:0000256" key="1">
    <source>
        <dbReference type="ARBA" id="ARBA00004613"/>
    </source>
</evidence>
<proteinExistence type="predicted"/>
<dbReference type="GO" id="GO:0016020">
    <property type="term" value="C:membrane"/>
    <property type="evidence" value="ECO:0007669"/>
    <property type="project" value="InterPro"/>
</dbReference>
<dbReference type="GO" id="GO:0009986">
    <property type="term" value="C:cell surface"/>
    <property type="evidence" value="ECO:0000318"/>
    <property type="project" value="GO_Central"/>
</dbReference>
<dbReference type="Pfam" id="PF06119">
    <property type="entry name" value="NIDO"/>
    <property type="match status" value="1"/>
</dbReference>
<evidence type="ECO:0000259" key="9">
    <source>
        <dbReference type="PROSITE" id="PS50287"/>
    </source>
</evidence>
<dbReference type="SMART" id="SM00539">
    <property type="entry name" value="NIDO"/>
    <property type="match status" value="1"/>
</dbReference>
<evidence type="ECO:0000259" key="10">
    <source>
        <dbReference type="PROSITE" id="PS51220"/>
    </source>
</evidence>
<feature type="signal peptide" evidence="8">
    <location>
        <begin position="1"/>
        <end position="26"/>
    </location>
</feature>
<dbReference type="PROSITE" id="PS50287">
    <property type="entry name" value="SRCR_2"/>
    <property type="match status" value="1"/>
</dbReference>
<evidence type="ECO:0000256" key="8">
    <source>
        <dbReference type="SAM" id="SignalP"/>
    </source>
</evidence>
<dbReference type="Gene3D" id="6.10.140.2190">
    <property type="match status" value="1"/>
</dbReference>
<dbReference type="FunFam" id="3.10.250.10:FF:000005">
    <property type="entry name" value="Neurotrypsin isoform A"/>
    <property type="match status" value="1"/>
</dbReference>
<dbReference type="Pfam" id="PF00530">
    <property type="entry name" value="SRCR"/>
    <property type="match status" value="1"/>
</dbReference>
<feature type="domain" description="SRCR" evidence="9">
    <location>
        <begin position="172"/>
        <end position="272"/>
    </location>
</feature>
<dbReference type="Proteomes" id="UP000007110">
    <property type="component" value="Unassembled WGS sequence"/>
</dbReference>
<dbReference type="GO" id="GO:0005576">
    <property type="term" value="C:extracellular region"/>
    <property type="evidence" value="ECO:0007669"/>
    <property type="project" value="UniProtKB-SubCell"/>
</dbReference>
<dbReference type="PROSITE" id="PS00420">
    <property type="entry name" value="SRCR_1"/>
    <property type="match status" value="1"/>
</dbReference>
<dbReference type="PANTHER" id="PTHR22918:SF6">
    <property type="entry name" value="EG:8D8.1 PROTEIN-RELATED"/>
    <property type="match status" value="1"/>
</dbReference>
<dbReference type="Gene3D" id="3.10.250.10">
    <property type="entry name" value="SRCR-like domain"/>
    <property type="match status" value="1"/>
</dbReference>
<evidence type="ECO:0000256" key="7">
    <source>
        <dbReference type="PROSITE-ProRule" id="PRU00196"/>
    </source>
</evidence>
<evidence type="ECO:0000256" key="4">
    <source>
        <dbReference type="ARBA" id="ARBA00022737"/>
    </source>
</evidence>
<keyword evidence="5 7" id="KW-1015">Disulfide bond</keyword>
<dbReference type="KEGG" id="spu:576080"/>
<dbReference type="PRINTS" id="PR00258">
    <property type="entry name" value="SPERACTRCPTR"/>
</dbReference>
<feature type="domain" description="NIDO" evidence="10">
    <location>
        <begin position="1047"/>
        <end position="1203"/>
    </location>
</feature>
<dbReference type="InParanoid" id="A0A7M7P2Q5"/>
<evidence type="ECO:0000256" key="5">
    <source>
        <dbReference type="ARBA" id="ARBA00023157"/>
    </source>
</evidence>
<dbReference type="InterPro" id="IPR051666">
    <property type="entry name" value="SP_Capacitation_Regulator"/>
</dbReference>
<dbReference type="PROSITE" id="PS51220">
    <property type="entry name" value="NIDO"/>
    <property type="match status" value="1"/>
</dbReference>
<reference evidence="12" key="1">
    <citation type="submission" date="2015-02" db="EMBL/GenBank/DDBJ databases">
        <title>Genome sequencing for Strongylocentrotus purpuratus.</title>
        <authorList>
            <person name="Murali S."/>
            <person name="Liu Y."/>
            <person name="Vee V."/>
            <person name="English A."/>
            <person name="Wang M."/>
            <person name="Skinner E."/>
            <person name="Han Y."/>
            <person name="Muzny D.M."/>
            <person name="Worley K.C."/>
            <person name="Gibbs R.A."/>
        </authorList>
    </citation>
    <scope>NUCLEOTIDE SEQUENCE</scope>
</reference>
<dbReference type="GO" id="GO:0007160">
    <property type="term" value="P:cell-matrix adhesion"/>
    <property type="evidence" value="ECO:0007669"/>
    <property type="project" value="InterPro"/>
</dbReference>
<feature type="disulfide bond" evidence="7">
    <location>
        <begin position="210"/>
        <end position="271"/>
    </location>
</feature>
<sequence length="2495" mass="270558">MSRISSNLVLFMFAFGAGILFSVSDAMSVKLAEAVDAEMRAHLTRMDVLADNLHVTHWRAVREMKDNHARMRSRRAATVQLDDLRHGFVPGSGAGNRESLAIRNTTFKPSVFLSSLYVDGLPTTERPQWDQFHIKKKQFLVTRSYIPGFLVIWEFNATQADPLSEVFRVWDVRLVNGSHETEGRVEIQYNGVWGTICDDSWDIYDANVVCRMLGFQGASEAPDSAEFGEGAGPIHLDEVDCAGDEQTIYGCAHPAFGDHDCSHSEDAGVVCIPSASTGQVGIQATAMKAFTQTYYNNGLTTGETKIAATSDNKTIIIVANEDSTAFEIKNVTVSPGNVTDIDFFSIGVDSYLVFTRNTDDPEGDQSVIYLWSNINKIFGVRQMIRTYGAQQVHAFEMTGIYYLLVVERDEESSIWRYNTRQSQFTLFQRLADGAARFGLYVRESYERYILIITARGNTSILYHWDGFYFDEVQTISTPMALAWSIVRDPSTCQDNPLLALSSMLPGSQALTIYNVTDSQLVGGPFPDPLGLPDRAIPEGVVDLFQFTDWKESMYAVITYKFPDRNNKETILPLIFKLEKTVRPLPSPYAQAVETALQDAATVVRTQIDIYREKVIDGEKALNDKAFLKDGNLVFGGNVTFNGTITFNGTVVVDKVIADDVIVNNTVGGVDLSEVFDKLEDDADENTRAVQALRRKFDDRVTLTGEQTITAHKTFQSLTIEGNLQANTITAPTINGVNIQALEDSVVRNNEDGQTIDGALTFENSVSVDGDLSMQNGVLVNGFNMAEAVTETGAQTISGAKTFQEDVTITGNAVVQNSVTIDTVDVSEEVVTLAGTHTLGESITFNDVMTVNNNIVTSSTVDGVDVSDMDADTVRESGDVTITGPVTFEQSVTVDDDVTIGGTANDIDLSDFDARAVRHDVDTTITGTKTFSDDITIEGNLDLAQEIDGVELFTDALLANSTNSSSIRDSVLEGLLYPYGAEAGDLSIRRVDDAAFVEVFMEQPLQFFGSRTYNTIFVNVNGLLSFTGPVSNFIPRPFPIPGGSYIAPFWADIDVTEGGEIYYRQIVNPSIDDVVCVETNRIICNVFRVHFKANWIFVVTWDAVAYYGSTSSITNTFQTVIASDGKHAYVIFNYGDINWTTGTMSGGSAATGLGGASPAVVGINAGEGDLCYTIPSSFTADIVNIEETSNIAVPGRYLFEVGVHNVDNFLGQVITGSKTFTDELKVAGSVTVNGLIDGVNLDDVVTLSRGCTIEADKTFADGVRVQGDLHTSGTVDGVDVSLIAVQVMTLNRNQRVEGDVTFESDVKVERNVVVDGTVNGVDIREMEADAVYADDDQETVITAPKTFSAPFSVGTGGSVTFTGTVNTHDLETDFMDLTSAQSVTGTKTFTSGFTASSDMTVGGTVDGVTMNTLWAQAALITESETLAGTKSFAGTMSVTGDLTVGGDVNTVDLSSDVMMVNVDQVVTGAKTFACFVATGNLQAVDGAITDLNGEDWTAFVDGRATLSTDQTISGDVIFADEVTVNGNIATTSRVNGIDLPTLSRSILYKTGSQIITGAKTFTGSVEFDGAALITGTLDGVNIREMVGRAIDLNDGTQVISAKKTFTNALTVSNDITVSGDVNGINLADLNNDIVWTNAGSQTITGKKVFNDGFHASQSTTVSGTVNDVDISEDVLTLTRAQTITGSYTFDADVDIDGTLTVSGVINNVDIQALDADAMKIDEVQTVTSSIVFENDVSVTGDITVDSLETVDTVDLSELQTIAKFVDVPFTLPNAVIFELPVTFDDALRVTGTVHGYNLQTWAPTVLTVDGTQTVTGDHTIEGTLTANDISVPGTIRAVTAYGINVDGFVADAVMLQGDRTITGSKTFLDDVTVEGSITVAGTVDGVDISAEIVTLDGAQTISGAKTFDTCDLQTAGNILISGTVNDIEISQEEADTLDFRSPKKVEGHKSFTRDASVAGNMQFNGLVDGKDITRGLTLNTEQTVTAYYVFEQKTSVTGDVTVTGLVNTVNLANINTKRINLAGTNTVDASLTFNDMVILEDNVTTAYLFDGVDLSKLGALEDSRSDEFENDLYELACFAETQCERTESIVGVVNNFIDAIDYVENVQIIGQHVRRFEPFSVDGHTFMAAAIYADEHGDVCTDSIIYQFNTTTGNFQEFQRVPTNGAVAWEHFLIDGDICLVVANAGHTACEESRPVIFGNNIYRYENGRFTMTSSTGDDMEATSDVATFVIDGDNFLVFTTYEGDLANVYKYNEISGNFQVFQDITTGVTSSVESIHFDEKVFLIFTLYLEEESAVYCYNATAKEFQLFQKVASEHARVVTSFNYQGTQGFALADHISVSDVDASFEVQVRVYTWNAEDGRFEMTWTLAVVAPGDVDIFTEGNFLYMCVVQEYHSVDLFRYEGSAGFVKFYEIPHHGVRSVEILTLQEEEYRTVDDIDYEQLLIAVAVDPFPKHDIFSRLLKIVNLGGSVHVATWENMCDSGLKDTTLIDTPEPTC</sequence>
<dbReference type="InterPro" id="IPR009039">
    <property type="entry name" value="EAR"/>
</dbReference>
<evidence type="ECO:0000256" key="3">
    <source>
        <dbReference type="ARBA" id="ARBA00022729"/>
    </source>
</evidence>
<name>A0A7M7P2Q5_STRPU</name>
<dbReference type="RefSeq" id="XP_030844955.1">
    <property type="nucleotide sequence ID" value="XM_030989095.1"/>
</dbReference>
<dbReference type="PROSITE" id="PS50912">
    <property type="entry name" value="EAR"/>
    <property type="match status" value="1"/>
</dbReference>
<dbReference type="EnsemblMetazoa" id="XM_030989095">
    <property type="protein sequence ID" value="XP_030844955"/>
    <property type="gene ID" value="LOC576080"/>
</dbReference>
<comment type="subcellular location">
    <subcellularLocation>
        <location evidence="1">Secreted</location>
    </subcellularLocation>
</comment>
<dbReference type="GeneID" id="576080"/>
<dbReference type="OMA" id="QCERTES"/>
<keyword evidence="12" id="KW-1185">Reference proteome</keyword>
<dbReference type="SUPFAM" id="SSF56487">
    <property type="entry name" value="SRCR-like"/>
    <property type="match status" value="1"/>
</dbReference>
<evidence type="ECO:0000313" key="12">
    <source>
        <dbReference type="Proteomes" id="UP000007110"/>
    </source>
</evidence>
<organism evidence="11 12">
    <name type="scientific">Strongylocentrotus purpuratus</name>
    <name type="common">Purple sea urchin</name>
    <dbReference type="NCBI Taxonomy" id="7668"/>
    <lineage>
        <taxon>Eukaryota</taxon>
        <taxon>Metazoa</taxon>
        <taxon>Echinodermata</taxon>
        <taxon>Eleutherozoa</taxon>
        <taxon>Echinozoa</taxon>
        <taxon>Echinoidea</taxon>
        <taxon>Euechinoidea</taxon>
        <taxon>Echinacea</taxon>
        <taxon>Camarodonta</taxon>
        <taxon>Echinidea</taxon>
        <taxon>Strongylocentrotidae</taxon>
        <taxon>Strongylocentrotus</taxon>
    </lineage>
</organism>
<accession>A0A7M7P2Q5</accession>
<reference evidence="11" key="2">
    <citation type="submission" date="2021-01" db="UniProtKB">
        <authorList>
            <consortium name="EnsemblMetazoa"/>
        </authorList>
    </citation>
    <scope>IDENTIFICATION</scope>
</reference>
<dbReference type="InterPro" id="IPR003886">
    <property type="entry name" value="NIDO_dom"/>
</dbReference>
<dbReference type="SUPFAM" id="SSF50998">
    <property type="entry name" value="Quinoprotein alcohol dehydrogenase-like"/>
    <property type="match status" value="1"/>
</dbReference>
<dbReference type="InterPro" id="IPR036772">
    <property type="entry name" value="SRCR-like_dom_sf"/>
</dbReference>
<dbReference type="InterPro" id="IPR011047">
    <property type="entry name" value="Quinoprotein_ADH-like_sf"/>
</dbReference>
<dbReference type="Pfam" id="PF03736">
    <property type="entry name" value="EPTP"/>
    <property type="match status" value="1"/>
</dbReference>
<keyword evidence="2" id="KW-0964">Secreted</keyword>
<dbReference type="PANTHER" id="PTHR22918">
    <property type="entry name" value="SEMINAL PLASMA PROTEIN"/>
    <property type="match status" value="1"/>
</dbReference>
<dbReference type="InterPro" id="IPR006626">
    <property type="entry name" value="PbH1"/>
</dbReference>